<protein>
    <recommendedName>
        <fullName evidence="2">Transcription regulator TrmB N-terminal domain-containing protein</fullName>
    </recommendedName>
</protein>
<keyword evidence="1" id="KW-0175">Coiled coil</keyword>
<dbReference type="InterPro" id="IPR036390">
    <property type="entry name" value="WH_DNA-bd_sf"/>
</dbReference>
<evidence type="ECO:0000313" key="3">
    <source>
        <dbReference type="EMBL" id="UJG39703.1"/>
    </source>
</evidence>
<organism evidence="3">
    <name type="scientific">Candidatus Heimdallarchaeum aukensis</name>
    <dbReference type="NCBI Taxonomy" id="2876573"/>
    <lineage>
        <taxon>Archaea</taxon>
        <taxon>Promethearchaeati</taxon>
        <taxon>Candidatus Heimdallarchaeota</taxon>
        <taxon>Candidatus Heimdallarchaeia (ex Rinke et al. 2021) (nom. nud.)</taxon>
        <taxon>Candidatus Heimdallarchaeales</taxon>
        <taxon>Candidatus Heimdallarchaeaceae</taxon>
        <taxon>Candidatus Heimdallarchaeum</taxon>
    </lineage>
</organism>
<evidence type="ECO:0000259" key="2">
    <source>
        <dbReference type="Pfam" id="PF01978"/>
    </source>
</evidence>
<dbReference type="Gene3D" id="1.20.120.20">
    <property type="entry name" value="Apolipoprotein"/>
    <property type="match status" value="1"/>
</dbReference>
<name>A0A9Y1FKN0_9ARCH</name>
<feature type="coiled-coil region" evidence="1">
    <location>
        <begin position="287"/>
        <end position="332"/>
    </location>
</feature>
<dbReference type="InterPro" id="IPR002831">
    <property type="entry name" value="Tscrpt_reg_TrmB_N"/>
</dbReference>
<feature type="domain" description="Transcription regulator TrmB N-terminal" evidence="2">
    <location>
        <begin position="11"/>
        <end position="75"/>
    </location>
</feature>
<dbReference type="SUPFAM" id="SSF58113">
    <property type="entry name" value="Apolipoprotein A-I"/>
    <property type="match status" value="2"/>
</dbReference>
<accession>A0A9Y1FKN0</accession>
<gene>
    <name evidence="3" type="ORF">K9W45_07485</name>
</gene>
<dbReference type="SUPFAM" id="SSF46785">
    <property type="entry name" value="Winged helix' DNA-binding domain"/>
    <property type="match status" value="1"/>
</dbReference>
<dbReference type="Gene3D" id="1.10.10.10">
    <property type="entry name" value="Winged helix-like DNA-binding domain superfamily/Winged helix DNA-binding domain"/>
    <property type="match status" value="1"/>
</dbReference>
<dbReference type="EMBL" id="CP084166">
    <property type="protein sequence ID" value="UJG39703.1"/>
    <property type="molecule type" value="Genomic_DNA"/>
</dbReference>
<feature type="coiled-coil region" evidence="1">
    <location>
        <begin position="532"/>
        <end position="563"/>
    </location>
</feature>
<dbReference type="Proteomes" id="UP001201020">
    <property type="component" value="Chromosome"/>
</dbReference>
<dbReference type="InterPro" id="IPR036388">
    <property type="entry name" value="WH-like_DNA-bd_sf"/>
</dbReference>
<proteinExistence type="predicted"/>
<dbReference type="AlphaFoldDB" id="A0A9Y1FKN0"/>
<sequence length="762" mass="87097">MSDVNILPPLLTRIGLNENDIKIYTTILGLGKATIGEIMVITQLDALSTVQSVRNLEEIGFLKKIQGLTPQYLAVFPFLKQYITVERDTLYAIEGIINSLKNDAASYKEKRKQFGGKLDTSSDEHIFDIHIVSGLIKQLTDSVNSQFVEMTEAIENESFNILDETVNLISKEIAEAQNQSIAISLRMESYLQELDAFIKQFEHSAKKRSELNKKNIEQQLSANFSELFKILKNGLESHTENHKDFLDKFAPELDNVLKEHLNYANELQQEFLKEYRRIWEDTFEAWIKESRNLAESLQQDINLILTEQTRQTQELRRSVEQIDRNINKLSSTIVDALHLAEDLKKKKASPLIEKLQEVRDGMRLLANNFSESGLQIVDQHVLKINETKDKLREKIDHFQLSGVTSIKTKKSKIIAETTEKIELLPDELLNKIQNEVEKYVTSSYESCRDVSSNLIKTISESMDNTSSNIIGNVQQFHDEHSKTMIDFKNEVNTELNKTKDDIKKIGGDFKEKLAMFDKDFSSKVLKTKDKIANHINNDIKIMEEKTEEIKEQLTSKIIEAEEVQIDTIVAQVASVIKDVDEAIMETLALLQEKASAYYQIINTREGELKQIDKAANSINIRGHHNVSVIVGEEAILASLTDLSMRASRELLVITPYLEESLLEEMAMFTKANRVTLVSDFSSGKFRNALINLKERFVGLKLRQYDKKDVFCGIKDGFDEAIFAFLVPDAVPVAIRTDNELLLQMFKAAVNRDVMFHTHDYEL</sequence>
<reference evidence="3" key="1">
    <citation type="journal article" date="2022" name="Nat. Microbiol.">
        <title>Unique mobile elements and scalable gene flow at the prokaryote-eukaryote boundary revealed by circularized Asgard archaea genomes.</title>
        <authorList>
            <person name="Wu F."/>
            <person name="Speth D.R."/>
            <person name="Philosof A."/>
            <person name="Cremiere A."/>
            <person name="Narayanan A."/>
            <person name="Barco R.A."/>
            <person name="Connon S.A."/>
            <person name="Amend J.P."/>
            <person name="Antoshechkin I.A."/>
            <person name="Orphan V.J."/>
        </authorList>
    </citation>
    <scope>NUCLEOTIDE SEQUENCE</scope>
    <source>
        <strain evidence="3">PM71</strain>
    </source>
</reference>
<evidence type="ECO:0000256" key="1">
    <source>
        <dbReference type="SAM" id="Coils"/>
    </source>
</evidence>
<dbReference type="Pfam" id="PF01978">
    <property type="entry name" value="TrmB"/>
    <property type="match status" value="1"/>
</dbReference>